<evidence type="ECO:0000313" key="3">
    <source>
        <dbReference type="Proteomes" id="UP001175001"/>
    </source>
</evidence>
<dbReference type="InterPro" id="IPR012337">
    <property type="entry name" value="RNaseH-like_sf"/>
</dbReference>
<proteinExistence type="predicted"/>
<dbReference type="SUPFAM" id="SSF53098">
    <property type="entry name" value="Ribonuclease H-like"/>
    <property type="match status" value="1"/>
</dbReference>
<sequence>MAGPPPKQADHLVTIPCYHGEFEALVHWYNPARPRLMSDIHYDAPRQISQIKYVDQKPYHHSRPRWKYDEESIVITIIGTANHARDEQEKTTDRAGYGIFFGPGSRHNVKAFLPAYMEQTKRRAEIQAAKHALELAENLVETMTDPELREIIILTESRPLLSDIVEDVFAWTADINSRNPDFDFKGVRYITEILDLLVTLKDIERPGNIAVRFWDKEDQLRYEAYDLANELWDRPGESGDGGEESGSEKSSGDKGGGEECGSEELGGEERGGEERGGEEFGAEEGDGEKHSGGEESDDGKSSGERLSGEKSGSERFGGESIGERKGG</sequence>
<organism evidence="2 3">
    <name type="scientific">Lasiodiplodia hormozganensis</name>
    <dbReference type="NCBI Taxonomy" id="869390"/>
    <lineage>
        <taxon>Eukaryota</taxon>
        <taxon>Fungi</taxon>
        <taxon>Dikarya</taxon>
        <taxon>Ascomycota</taxon>
        <taxon>Pezizomycotina</taxon>
        <taxon>Dothideomycetes</taxon>
        <taxon>Dothideomycetes incertae sedis</taxon>
        <taxon>Botryosphaeriales</taxon>
        <taxon>Botryosphaeriaceae</taxon>
        <taxon>Lasiodiplodia</taxon>
    </lineage>
</organism>
<keyword evidence="3" id="KW-1185">Reference proteome</keyword>
<evidence type="ECO:0000313" key="2">
    <source>
        <dbReference type="EMBL" id="KAK0664186.1"/>
    </source>
</evidence>
<dbReference type="GO" id="GO:0003676">
    <property type="term" value="F:nucleic acid binding"/>
    <property type="evidence" value="ECO:0007669"/>
    <property type="project" value="InterPro"/>
</dbReference>
<feature type="compositionally biased region" description="Basic and acidic residues" evidence="1">
    <location>
        <begin position="267"/>
        <end position="278"/>
    </location>
</feature>
<feature type="compositionally biased region" description="Basic and acidic residues" evidence="1">
    <location>
        <begin position="287"/>
        <end position="327"/>
    </location>
</feature>
<feature type="region of interest" description="Disordered" evidence="1">
    <location>
        <begin position="232"/>
        <end position="327"/>
    </location>
</feature>
<feature type="compositionally biased region" description="Basic and acidic residues" evidence="1">
    <location>
        <begin position="246"/>
        <end position="257"/>
    </location>
</feature>
<reference evidence="2" key="1">
    <citation type="submission" date="2023-06" db="EMBL/GenBank/DDBJ databases">
        <title>Multi-omics analyses reveal the molecular pathogenesis toolkit of Lasiodiplodia hormozganensis, a cross-kingdom pathogen.</title>
        <authorList>
            <person name="Felix C."/>
            <person name="Meneses R."/>
            <person name="Goncalves M.F.M."/>
            <person name="Tilleman L."/>
            <person name="Duarte A.S."/>
            <person name="Jorrin-Novo J.V."/>
            <person name="Van De Peer Y."/>
            <person name="Deforce D."/>
            <person name="Van Nieuwerburgh F."/>
            <person name="Esteves A.C."/>
            <person name="Alves A."/>
        </authorList>
    </citation>
    <scope>NUCLEOTIDE SEQUENCE</scope>
    <source>
        <strain evidence="2">CBS 339.90</strain>
    </source>
</reference>
<evidence type="ECO:0000256" key="1">
    <source>
        <dbReference type="SAM" id="MobiDB-lite"/>
    </source>
</evidence>
<gene>
    <name evidence="2" type="ORF">DIS24_g842</name>
</gene>
<evidence type="ECO:0008006" key="4">
    <source>
        <dbReference type="Google" id="ProtNLM"/>
    </source>
</evidence>
<accession>A0AA39Z559</accession>
<name>A0AA39Z559_9PEZI</name>
<dbReference type="Gene3D" id="3.30.420.10">
    <property type="entry name" value="Ribonuclease H-like superfamily/Ribonuclease H"/>
    <property type="match status" value="1"/>
</dbReference>
<comment type="caution">
    <text evidence="2">The sequence shown here is derived from an EMBL/GenBank/DDBJ whole genome shotgun (WGS) entry which is preliminary data.</text>
</comment>
<dbReference type="Proteomes" id="UP001175001">
    <property type="component" value="Unassembled WGS sequence"/>
</dbReference>
<protein>
    <recommendedName>
        <fullName evidence="4">RNase H type-1 domain-containing protein</fullName>
    </recommendedName>
</protein>
<dbReference type="AlphaFoldDB" id="A0AA39Z559"/>
<dbReference type="InterPro" id="IPR036397">
    <property type="entry name" value="RNaseH_sf"/>
</dbReference>
<dbReference type="EMBL" id="JAUJDW010000002">
    <property type="protein sequence ID" value="KAK0664186.1"/>
    <property type="molecule type" value="Genomic_DNA"/>
</dbReference>